<reference evidence="2" key="1">
    <citation type="journal article" date="2014" name="Int. J. Syst. Evol. Microbiol.">
        <title>Complete genome sequence of Corynebacterium casei LMG S-19264T (=DSM 44701T), isolated from a smear-ripened cheese.</title>
        <authorList>
            <consortium name="US DOE Joint Genome Institute (JGI-PGF)"/>
            <person name="Walter F."/>
            <person name="Albersmeier A."/>
            <person name="Kalinowski J."/>
            <person name="Ruckert C."/>
        </authorList>
    </citation>
    <scope>NUCLEOTIDE SEQUENCE</scope>
    <source>
        <strain evidence="2">JCM 19596</strain>
    </source>
</reference>
<feature type="compositionally biased region" description="Basic and acidic residues" evidence="1">
    <location>
        <begin position="666"/>
        <end position="677"/>
    </location>
</feature>
<dbReference type="Proteomes" id="UP000607197">
    <property type="component" value="Unassembled WGS sequence"/>
</dbReference>
<feature type="region of interest" description="Disordered" evidence="1">
    <location>
        <begin position="357"/>
        <end position="381"/>
    </location>
</feature>
<accession>A0A830F4V7</accession>
<dbReference type="AlphaFoldDB" id="A0A830F4V7"/>
<name>A0A830F4V7_9EURY</name>
<evidence type="ECO:0000313" key="3">
    <source>
        <dbReference type="Proteomes" id="UP000607197"/>
    </source>
</evidence>
<evidence type="ECO:0000313" key="2">
    <source>
        <dbReference type="EMBL" id="GGL63895.1"/>
    </source>
</evidence>
<feature type="region of interest" description="Disordered" evidence="1">
    <location>
        <begin position="654"/>
        <end position="677"/>
    </location>
</feature>
<gene>
    <name evidence="2" type="ORF">GCM10009039_22180</name>
</gene>
<dbReference type="EMBL" id="BMPG01000003">
    <property type="protein sequence ID" value="GGL63895.1"/>
    <property type="molecule type" value="Genomic_DNA"/>
</dbReference>
<reference evidence="2" key="2">
    <citation type="submission" date="2020-09" db="EMBL/GenBank/DDBJ databases">
        <authorList>
            <person name="Sun Q."/>
            <person name="Ohkuma M."/>
        </authorList>
    </citation>
    <scope>NUCLEOTIDE SEQUENCE</scope>
    <source>
        <strain evidence="2">JCM 19596</strain>
    </source>
</reference>
<proteinExistence type="predicted"/>
<keyword evidence="3" id="KW-1185">Reference proteome</keyword>
<protein>
    <submittedName>
        <fullName evidence="2">Uncharacterized protein</fullName>
    </submittedName>
</protein>
<organism evidence="2 3">
    <name type="scientific">Halocalculus aciditolerans</name>
    <dbReference type="NCBI Taxonomy" id="1383812"/>
    <lineage>
        <taxon>Archaea</taxon>
        <taxon>Methanobacteriati</taxon>
        <taxon>Methanobacteriota</taxon>
        <taxon>Stenosarchaea group</taxon>
        <taxon>Halobacteria</taxon>
        <taxon>Halobacteriales</taxon>
        <taxon>Halobacteriaceae</taxon>
        <taxon>Halocalculus</taxon>
    </lineage>
</organism>
<sequence length="677" mass="72327">MRFERADDGLGVVVTDTVEERSVTVHTDQPPSFAPSDPDSFVAPLDDAVTFYANELSVEGVSSVSVFDERGDHVRGLGAGGAAFPRGTYYLNVQSEVQLYIRVFDTAIETQGGDAGTSQYIDVSAGGPTRVEVGARSRHERPAATITVGDDPEDAMAAVSYLGSGMKEWSAERSWPTIRGHPPAIERGGGLHVPDDLSKPETGVRVCVPKSHAAVYRVAPLAYYLGATVEPADGAATVLCLENGYEERLGTGRSVERRVDDLLARCLFLDSLVRIGGYYEFERYEYETVGGRLPFYPPELYDATLSEQLMEYLDVSSGDIEPYLPEWPLTAVLRDAPADVELLPYLVNDLARVHVTPHGEATGTPKSSVPRSMIVGDSSTESPARTAALSVDAYERGVDAVIGERAEVVVVAAPETVDLVETVSADRLAQNPSVACVDDRSRAAVADALERDADVVLVGVAASNGTVACRDGGLSLTSLDVDASTVVFTDGDAVSARRAVDAGALDAVALAGDSERAGRVAGYLAAGCTHTDAVRAAAADAPWWLAGDPQRVVASDDEQVWMELRVDSVAPDEHDVTYTPLPRKHHRLGSVVWVQDDAIADVHSLVGVTVSLDAPVSTETVLELTAGPEYLLTLNGERIHDRSRVTEALVRDSAERALAETAPNDDGPREESEWRAE</sequence>
<evidence type="ECO:0000256" key="1">
    <source>
        <dbReference type="SAM" id="MobiDB-lite"/>
    </source>
</evidence>
<comment type="caution">
    <text evidence="2">The sequence shown here is derived from an EMBL/GenBank/DDBJ whole genome shotgun (WGS) entry which is preliminary data.</text>
</comment>